<reference evidence="2 3" key="1">
    <citation type="submission" date="2020-10" db="EMBL/GenBank/DDBJ databases">
        <authorList>
            <person name="Castelo-Branco R."/>
            <person name="Eusebio N."/>
            <person name="Adriana R."/>
            <person name="Vieira A."/>
            <person name="Brugerolle De Fraissinette N."/>
            <person name="Rezende De Castro R."/>
            <person name="Schneider M.P."/>
            <person name="Vasconcelos V."/>
            <person name="Leao P.N."/>
        </authorList>
    </citation>
    <scope>NUCLEOTIDE SEQUENCE [LARGE SCALE GENOMIC DNA]</scope>
    <source>
        <strain evidence="2 3">LEGE 03274</strain>
    </source>
</reference>
<feature type="region of interest" description="Disordered" evidence="1">
    <location>
        <begin position="43"/>
        <end position="81"/>
    </location>
</feature>
<evidence type="ECO:0000313" key="3">
    <source>
        <dbReference type="Proteomes" id="UP000654604"/>
    </source>
</evidence>
<dbReference type="Proteomes" id="UP000654604">
    <property type="component" value="Unassembled WGS sequence"/>
</dbReference>
<keyword evidence="3" id="KW-1185">Reference proteome</keyword>
<feature type="compositionally biased region" description="Acidic residues" evidence="1">
    <location>
        <begin position="52"/>
        <end position="81"/>
    </location>
</feature>
<dbReference type="Pfam" id="PF11332">
    <property type="entry name" value="DUF3134"/>
    <property type="match status" value="1"/>
</dbReference>
<gene>
    <name evidence="2" type="ORF">IQ215_07250</name>
</gene>
<dbReference type="RefSeq" id="WP_193800649.1">
    <property type="nucleotide sequence ID" value="NZ_JADEWC010000012.1"/>
</dbReference>
<proteinExistence type="predicted"/>
<accession>A0ABR9V3M8</accession>
<dbReference type="InterPro" id="IPR021481">
    <property type="entry name" value="DUF3134"/>
</dbReference>
<evidence type="ECO:0000313" key="2">
    <source>
        <dbReference type="EMBL" id="MBE9222492.1"/>
    </source>
</evidence>
<name>A0ABR9V3M8_9CHRO</name>
<comment type="caution">
    <text evidence="2">The sequence shown here is derived from an EMBL/GenBank/DDBJ whole genome shotgun (WGS) entry which is preliminary data.</text>
</comment>
<organism evidence="2 3">
    <name type="scientific">Cyanobacterium stanieri LEGE 03274</name>
    <dbReference type="NCBI Taxonomy" id="1828756"/>
    <lineage>
        <taxon>Bacteria</taxon>
        <taxon>Bacillati</taxon>
        <taxon>Cyanobacteriota</taxon>
        <taxon>Cyanophyceae</taxon>
        <taxon>Oscillatoriophycideae</taxon>
        <taxon>Chroococcales</taxon>
        <taxon>Geminocystaceae</taxon>
        <taxon>Cyanobacterium</taxon>
    </lineage>
</organism>
<sequence length="81" mass="9541">MKNPALRKEKRYEPAPVIPLKQEGSILEWLESNNKIMYREEKEEKTNILPVSEDEEISELIEDDDDDDDYEDDADVDDDLL</sequence>
<protein>
    <submittedName>
        <fullName evidence="2">DUF3134 domain-containing protein</fullName>
    </submittedName>
</protein>
<dbReference type="EMBL" id="JADEWC010000012">
    <property type="protein sequence ID" value="MBE9222492.1"/>
    <property type="molecule type" value="Genomic_DNA"/>
</dbReference>
<evidence type="ECO:0000256" key="1">
    <source>
        <dbReference type="SAM" id="MobiDB-lite"/>
    </source>
</evidence>